<reference evidence="1 2" key="1">
    <citation type="submission" date="2021-01" db="EMBL/GenBank/DDBJ databases">
        <title>Genomic Encyclopedia of Type Strains, Phase IV (KMG-IV): sequencing the most valuable type-strain genomes for metagenomic binning, comparative biology and taxonomic classification.</title>
        <authorList>
            <person name="Goeker M."/>
        </authorList>
    </citation>
    <scope>NUCLEOTIDE SEQUENCE [LARGE SCALE GENOMIC DNA]</scope>
    <source>
        <strain evidence="1 2">DSM 104297</strain>
    </source>
</reference>
<dbReference type="PANTHER" id="PTHR35802">
    <property type="entry name" value="PROTEASE SYNTHASE AND SPORULATION PROTEIN PAI 2"/>
    <property type="match status" value="1"/>
</dbReference>
<dbReference type="InterPro" id="IPR012349">
    <property type="entry name" value="Split_barrel_FMN-bd"/>
</dbReference>
<name>A0ABS2QWE2_9BACI</name>
<protein>
    <submittedName>
        <fullName evidence="1">Transcriptional regulator</fullName>
    </submittedName>
</protein>
<sequence>MYIPKQYKETNDEEIFQFMQKHSFATIVSVKEGSPLATHIPVEVSKRDGHWYITGHLSKANPQWKTFEKGEVLIIFQGPHAYVSASWYDQPNVSTWNYEAVHVYGNVDLIEGDALKEMVIAMMRKYESEMKKPVKIEDIPKNVFNRDLKGIVGFELRVTRMEAAYKLSQNRHDDDYASIVSHLERGNEQSQQVASEMKRKQKK</sequence>
<evidence type="ECO:0000313" key="1">
    <source>
        <dbReference type="EMBL" id="MBM7703798.1"/>
    </source>
</evidence>
<dbReference type="EMBL" id="JAFBFC010000004">
    <property type="protein sequence ID" value="MBM7703798.1"/>
    <property type="molecule type" value="Genomic_DNA"/>
</dbReference>
<dbReference type="Pfam" id="PF04299">
    <property type="entry name" value="FMN_bind_2"/>
    <property type="match status" value="1"/>
</dbReference>
<dbReference type="PANTHER" id="PTHR35802:SF1">
    <property type="entry name" value="PROTEASE SYNTHASE AND SPORULATION PROTEIN PAI 2"/>
    <property type="match status" value="1"/>
</dbReference>
<dbReference type="Gene3D" id="2.30.110.10">
    <property type="entry name" value="Electron Transport, Fmn-binding Protein, Chain A"/>
    <property type="match status" value="1"/>
</dbReference>
<evidence type="ECO:0000313" key="2">
    <source>
        <dbReference type="Proteomes" id="UP000809829"/>
    </source>
</evidence>
<dbReference type="RefSeq" id="WP_205187751.1">
    <property type="nucleotide sequence ID" value="NZ_JAFBFC010000004.1"/>
</dbReference>
<dbReference type="InterPro" id="IPR007396">
    <property type="entry name" value="TR_PAI2-type"/>
</dbReference>
<dbReference type="SUPFAM" id="SSF50475">
    <property type="entry name" value="FMN-binding split barrel"/>
    <property type="match status" value="1"/>
</dbReference>
<dbReference type="PIRSF" id="PIRSF010372">
    <property type="entry name" value="PaiB"/>
    <property type="match status" value="1"/>
</dbReference>
<dbReference type="Proteomes" id="UP000809829">
    <property type="component" value="Unassembled WGS sequence"/>
</dbReference>
<proteinExistence type="predicted"/>
<accession>A0ABS2QWE2</accession>
<organism evidence="1 2">
    <name type="scientific">Priestia iocasae</name>
    <dbReference type="NCBI Taxonomy" id="2291674"/>
    <lineage>
        <taxon>Bacteria</taxon>
        <taxon>Bacillati</taxon>
        <taxon>Bacillota</taxon>
        <taxon>Bacilli</taxon>
        <taxon>Bacillales</taxon>
        <taxon>Bacillaceae</taxon>
        <taxon>Priestia</taxon>
    </lineage>
</organism>
<keyword evidence="2" id="KW-1185">Reference proteome</keyword>
<gene>
    <name evidence="1" type="ORF">JOC83_002647</name>
</gene>
<comment type="caution">
    <text evidence="1">The sequence shown here is derived from an EMBL/GenBank/DDBJ whole genome shotgun (WGS) entry which is preliminary data.</text>
</comment>